<evidence type="ECO:0000313" key="6">
    <source>
        <dbReference type="Proteomes" id="UP000317494"/>
    </source>
</evidence>
<evidence type="ECO:0000313" key="5">
    <source>
        <dbReference type="EMBL" id="TPX41890.1"/>
    </source>
</evidence>
<dbReference type="GO" id="GO:0000724">
    <property type="term" value="P:double-strand break repair via homologous recombination"/>
    <property type="evidence" value="ECO:0007669"/>
    <property type="project" value="TreeGrafter"/>
</dbReference>
<evidence type="ECO:0008006" key="8">
    <source>
        <dbReference type="Google" id="ProtNLM"/>
    </source>
</evidence>
<dbReference type="Pfam" id="PF07061">
    <property type="entry name" value="Swi5"/>
    <property type="match status" value="1"/>
</dbReference>
<evidence type="ECO:0000313" key="7">
    <source>
        <dbReference type="Proteomes" id="UP000320475"/>
    </source>
</evidence>
<protein>
    <recommendedName>
        <fullName evidence="8">Swi5-domain-containing protein</fullName>
    </recommendedName>
</protein>
<dbReference type="EMBL" id="QEAM01000297">
    <property type="protein sequence ID" value="TPX41890.1"/>
    <property type="molecule type" value="Genomic_DNA"/>
</dbReference>
<reference evidence="6 7" key="1">
    <citation type="journal article" date="2019" name="Sci. Rep.">
        <title>Comparative genomics of chytrid fungi reveal insights into the obligate biotrophic and pathogenic lifestyle of Synchytrium endobioticum.</title>
        <authorList>
            <person name="van de Vossenberg B.T.L.H."/>
            <person name="Warris S."/>
            <person name="Nguyen H.D.T."/>
            <person name="van Gent-Pelzer M.P.E."/>
            <person name="Joly D.L."/>
            <person name="van de Geest H.C."/>
            <person name="Bonants P.J.M."/>
            <person name="Smith D.S."/>
            <person name="Levesque C.A."/>
            <person name="van der Lee T.A.J."/>
        </authorList>
    </citation>
    <scope>NUCLEOTIDE SEQUENCE [LARGE SCALE GENOMIC DNA]</scope>
    <source>
        <strain evidence="5 7">LEV6574</strain>
        <strain evidence="4 6">MB42</strain>
    </source>
</reference>
<name>A0A507CL67_9FUNG</name>
<gene>
    <name evidence="5" type="ORF">SeLEV6574_g05871</name>
    <name evidence="4" type="ORF">SeMB42_g06599</name>
</gene>
<organism evidence="4 6">
    <name type="scientific">Synchytrium endobioticum</name>
    <dbReference type="NCBI Taxonomy" id="286115"/>
    <lineage>
        <taxon>Eukaryota</taxon>
        <taxon>Fungi</taxon>
        <taxon>Fungi incertae sedis</taxon>
        <taxon>Chytridiomycota</taxon>
        <taxon>Chytridiomycota incertae sedis</taxon>
        <taxon>Chytridiomycetes</taxon>
        <taxon>Synchytriales</taxon>
        <taxon>Synchytriaceae</taxon>
        <taxon>Synchytrium</taxon>
    </lineage>
</organism>
<comment type="similarity">
    <text evidence="1">Belongs to the SWI5/SAE3 family.</text>
</comment>
<dbReference type="VEuPathDB" id="FungiDB:SeMB42_g06599"/>
<proteinExistence type="inferred from homology"/>
<dbReference type="InterPro" id="IPR010760">
    <property type="entry name" value="DNA-repair_Swi5"/>
</dbReference>
<accession>A0A507CL67</accession>
<evidence type="ECO:0000256" key="1">
    <source>
        <dbReference type="ARBA" id="ARBA00008060"/>
    </source>
</evidence>
<comment type="caution">
    <text evidence="4">The sequence shown here is derived from an EMBL/GenBank/DDBJ whole genome shotgun (WGS) entry which is preliminary data.</text>
</comment>
<dbReference type="Gene3D" id="1.20.5.170">
    <property type="match status" value="1"/>
</dbReference>
<evidence type="ECO:0000313" key="4">
    <source>
        <dbReference type="EMBL" id="TPX38683.1"/>
    </source>
</evidence>
<keyword evidence="2" id="KW-0227">DNA damage</keyword>
<sequence length="158" mass="17344">MAWTRPIVLQSVLASSSSSSELEAIIQQLVQDGILIKKDVAIKTSDAAEAPTTILYARPGSDNTISSVKTQQIKNNLIQDITTLQSRVADLSAENAELDNFIGSRSDDVDPSLAEHIMMLHRYNEIKDIGQMILGKLAEMESTTTKGMYARFGLDEED</sequence>
<evidence type="ECO:0000256" key="3">
    <source>
        <dbReference type="ARBA" id="ARBA00023204"/>
    </source>
</evidence>
<keyword evidence="6" id="KW-1185">Reference proteome</keyword>
<dbReference type="PANTHER" id="PTHR28529">
    <property type="entry name" value="DNA REPAIR PROTEIN SWI5 HOMOLOG"/>
    <property type="match status" value="1"/>
</dbReference>
<dbReference type="GO" id="GO:0032798">
    <property type="term" value="C:Swi5-Sfr1 complex"/>
    <property type="evidence" value="ECO:0007669"/>
    <property type="project" value="TreeGrafter"/>
</dbReference>
<dbReference type="Proteomes" id="UP000320475">
    <property type="component" value="Unassembled WGS sequence"/>
</dbReference>
<dbReference type="AlphaFoldDB" id="A0A507CL67"/>
<evidence type="ECO:0000256" key="2">
    <source>
        <dbReference type="ARBA" id="ARBA00022763"/>
    </source>
</evidence>
<dbReference type="EMBL" id="QEAN01000382">
    <property type="protein sequence ID" value="TPX38683.1"/>
    <property type="molecule type" value="Genomic_DNA"/>
</dbReference>
<dbReference type="Proteomes" id="UP000317494">
    <property type="component" value="Unassembled WGS sequence"/>
</dbReference>
<dbReference type="PANTHER" id="PTHR28529:SF2">
    <property type="entry name" value="DNA REPAIR PROTEIN SWI5 HOMOLOG"/>
    <property type="match status" value="1"/>
</dbReference>
<keyword evidence="3" id="KW-0234">DNA repair</keyword>
<dbReference type="GO" id="GO:0034974">
    <property type="term" value="C:Swi5-Swi2 complex"/>
    <property type="evidence" value="ECO:0007669"/>
    <property type="project" value="TreeGrafter"/>
</dbReference>
<dbReference type="OrthoDB" id="255837at2759"/>